<evidence type="ECO:0008006" key="3">
    <source>
        <dbReference type="Google" id="ProtNLM"/>
    </source>
</evidence>
<accession>A0A0C3K5V3</accession>
<dbReference type="AlphaFoldDB" id="A0A0C3K5V3"/>
<dbReference type="Gene3D" id="1.20.1280.50">
    <property type="match status" value="1"/>
</dbReference>
<evidence type="ECO:0000313" key="1">
    <source>
        <dbReference type="EMBL" id="KIO16768.1"/>
    </source>
</evidence>
<keyword evidence="2" id="KW-1185">Reference proteome</keyword>
<sequence length="301" mass="34589">MSSTNGTQTTNYAPYTENGSRCTHQRNLFDAFPDELIIYTLSFPSLPTVVRFASTSRRHRSIASTEQIWFPVAFGIIRDNVDPNDTLVDEEFMRNNCHRFLTALDLSAAETTQAWYRIATRLLERVEWTLGWWIGEDDGFAKGCLWRIFIEIDEADRDDEHDDRFLRVIATHIEVVENDEYNLLLQPGGPVWIVSVVPGISTLRLFGGDPWSSPYVHAFPPLSPRLVRQGIVSGYLSLDGHDPLDNDSPSYSARKLQYHRQHLLLGTESWKRIADKQCCWISGKVEQRPMGLWFHPLGFCR</sequence>
<gene>
    <name evidence="1" type="ORF">M407DRAFT_230705</name>
</gene>
<protein>
    <recommendedName>
        <fullName evidence="3">F-box domain-containing protein</fullName>
    </recommendedName>
</protein>
<name>A0A0C3K5V3_9AGAM</name>
<reference evidence="2" key="2">
    <citation type="submission" date="2015-01" db="EMBL/GenBank/DDBJ databases">
        <title>Evolutionary Origins and Diversification of the Mycorrhizal Mutualists.</title>
        <authorList>
            <consortium name="DOE Joint Genome Institute"/>
            <consortium name="Mycorrhizal Genomics Consortium"/>
            <person name="Kohler A."/>
            <person name="Kuo A."/>
            <person name="Nagy L.G."/>
            <person name="Floudas D."/>
            <person name="Copeland A."/>
            <person name="Barry K.W."/>
            <person name="Cichocki N."/>
            <person name="Veneault-Fourrey C."/>
            <person name="LaButti K."/>
            <person name="Lindquist E.A."/>
            <person name="Lipzen A."/>
            <person name="Lundell T."/>
            <person name="Morin E."/>
            <person name="Murat C."/>
            <person name="Riley R."/>
            <person name="Ohm R."/>
            <person name="Sun H."/>
            <person name="Tunlid A."/>
            <person name="Henrissat B."/>
            <person name="Grigoriev I.V."/>
            <person name="Hibbett D.S."/>
            <person name="Martin F."/>
        </authorList>
    </citation>
    <scope>NUCLEOTIDE SEQUENCE [LARGE SCALE GENOMIC DNA]</scope>
    <source>
        <strain evidence="2">MUT 4182</strain>
    </source>
</reference>
<dbReference type="STRING" id="1051891.A0A0C3K5V3"/>
<dbReference type="EMBL" id="KN823488">
    <property type="protein sequence ID" value="KIO16768.1"/>
    <property type="molecule type" value="Genomic_DNA"/>
</dbReference>
<organism evidence="1 2">
    <name type="scientific">Tulasnella calospora MUT 4182</name>
    <dbReference type="NCBI Taxonomy" id="1051891"/>
    <lineage>
        <taxon>Eukaryota</taxon>
        <taxon>Fungi</taxon>
        <taxon>Dikarya</taxon>
        <taxon>Basidiomycota</taxon>
        <taxon>Agaricomycotina</taxon>
        <taxon>Agaricomycetes</taxon>
        <taxon>Cantharellales</taxon>
        <taxon>Tulasnellaceae</taxon>
        <taxon>Tulasnella</taxon>
    </lineage>
</organism>
<reference evidence="1 2" key="1">
    <citation type="submission" date="2014-04" db="EMBL/GenBank/DDBJ databases">
        <authorList>
            <consortium name="DOE Joint Genome Institute"/>
            <person name="Kuo A."/>
            <person name="Girlanda M."/>
            <person name="Perotto S."/>
            <person name="Kohler A."/>
            <person name="Nagy L.G."/>
            <person name="Floudas D."/>
            <person name="Copeland A."/>
            <person name="Barry K.W."/>
            <person name="Cichocki N."/>
            <person name="Veneault-Fourrey C."/>
            <person name="LaButti K."/>
            <person name="Lindquist E.A."/>
            <person name="Lipzen A."/>
            <person name="Lundell T."/>
            <person name="Morin E."/>
            <person name="Murat C."/>
            <person name="Sun H."/>
            <person name="Tunlid A."/>
            <person name="Henrissat B."/>
            <person name="Grigoriev I.V."/>
            <person name="Hibbett D.S."/>
            <person name="Martin F."/>
            <person name="Nordberg H.P."/>
            <person name="Cantor M.N."/>
            <person name="Hua S.X."/>
        </authorList>
    </citation>
    <scope>NUCLEOTIDE SEQUENCE [LARGE SCALE GENOMIC DNA]</scope>
    <source>
        <strain evidence="1 2">MUT 4182</strain>
    </source>
</reference>
<dbReference type="Proteomes" id="UP000054248">
    <property type="component" value="Unassembled WGS sequence"/>
</dbReference>
<dbReference type="OrthoDB" id="10367431at2759"/>
<proteinExistence type="predicted"/>
<dbReference type="HOGENOM" id="CLU_924998_0_0_1"/>
<evidence type="ECO:0000313" key="2">
    <source>
        <dbReference type="Proteomes" id="UP000054248"/>
    </source>
</evidence>